<keyword evidence="3" id="KW-0408">Iron</keyword>
<dbReference type="RefSeq" id="WP_145086026.1">
    <property type="nucleotide sequence ID" value="NZ_CP036298.1"/>
</dbReference>
<reference evidence="6 7" key="1">
    <citation type="submission" date="2019-02" db="EMBL/GenBank/DDBJ databases">
        <title>Deep-cultivation of Planctomycetes and their phenomic and genomic characterization uncovers novel biology.</title>
        <authorList>
            <person name="Wiegand S."/>
            <person name="Jogler M."/>
            <person name="Boedeker C."/>
            <person name="Pinto D."/>
            <person name="Vollmers J."/>
            <person name="Rivas-Marin E."/>
            <person name="Kohn T."/>
            <person name="Peeters S.H."/>
            <person name="Heuer A."/>
            <person name="Rast P."/>
            <person name="Oberbeckmann S."/>
            <person name="Bunk B."/>
            <person name="Jeske O."/>
            <person name="Meyerdierks A."/>
            <person name="Storesund J.E."/>
            <person name="Kallscheuer N."/>
            <person name="Luecker S."/>
            <person name="Lage O.M."/>
            <person name="Pohl T."/>
            <person name="Merkel B.J."/>
            <person name="Hornburger P."/>
            <person name="Mueller R.-W."/>
            <person name="Bruemmer F."/>
            <person name="Labrenz M."/>
            <person name="Spormann A.M."/>
            <person name="Op den Camp H."/>
            <person name="Overmann J."/>
            <person name="Amann R."/>
            <person name="Jetten M.S.M."/>
            <person name="Mascher T."/>
            <person name="Medema M.H."/>
            <person name="Devos D.P."/>
            <person name="Kaster A.-K."/>
            <person name="Ovreas L."/>
            <person name="Rohde M."/>
            <person name="Galperin M.Y."/>
            <person name="Jogler C."/>
        </authorList>
    </citation>
    <scope>NUCLEOTIDE SEQUENCE [LARGE SCALE GENOMIC DNA]</scope>
    <source>
        <strain evidence="6 7">Q31a</strain>
    </source>
</reference>
<keyword evidence="6" id="KW-0223">Dioxygenase</keyword>
<dbReference type="PANTHER" id="PTHR21496:SF23">
    <property type="entry name" value="3-PHENYLPROPIONATE_CINNAMIC ACID DIOXYGENASE FERREDOXIN SUBUNIT"/>
    <property type="match status" value="1"/>
</dbReference>
<evidence type="ECO:0000256" key="2">
    <source>
        <dbReference type="ARBA" id="ARBA00022723"/>
    </source>
</evidence>
<gene>
    <name evidence="6" type="primary">hcaC</name>
    <name evidence="6" type="ORF">Q31a_62980</name>
</gene>
<dbReference type="PROSITE" id="PS51296">
    <property type="entry name" value="RIESKE"/>
    <property type="match status" value="1"/>
</dbReference>
<evidence type="ECO:0000256" key="4">
    <source>
        <dbReference type="ARBA" id="ARBA00023014"/>
    </source>
</evidence>
<dbReference type="InterPro" id="IPR017941">
    <property type="entry name" value="Rieske_2Fe-2S"/>
</dbReference>
<feature type="domain" description="Rieske" evidence="5">
    <location>
        <begin position="20"/>
        <end position="115"/>
    </location>
</feature>
<keyword evidence="1" id="KW-0001">2Fe-2S</keyword>
<organism evidence="6 7">
    <name type="scientific">Aureliella helgolandensis</name>
    <dbReference type="NCBI Taxonomy" id="2527968"/>
    <lineage>
        <taxon>Bacteria</taxon>
        <taxon>Pseudomonadati</taxon>
        <taxon>Planctomycetota</taxon>
        <taxon>Planctomycetia</taxon>
        <taxon>Pirellulales</taxon>
        <taxon>Pirellulaceae</taxon>
        <taxon>Aureliella</taxon>
    </lineage>
</organism>
<sequence>MSEEAPLPLFPDEESDPPYVTVAKVGDILEGRGRAFSVGNRMVAVFKNQEEYFAIDDFCPHQGASLAEGYVDDGCAVVCPWHHWCFSIADGTWLENPKIGVDKFKVRVVGQEIQVQVPKA</sequence>
<dbReference type="EMBL" id="CP036298">
    <property type="protein sequence ID" value="QDV27905.1"/>
    <property type="molecule type" value="Genomic_DNA"/>
</dbReference>
<dbReference type="AlphaFoldDB" id="A0A518GH32"/>
<keyword evidence="2" id="KW-0479">Metal-binding</keyword>
<dbReference type="CDD" id="cd03467">
    <property type="entry name" value="Rieske"/>
    <property type="match status" value="1"/>
</dbReference>
<dbReference type="Gene3D" id="2.102.10.10">
    <property type="entry name" value="Rieske [2Fe-2S] iron-sulphur domain"/>
    <property type="match status" value="1"/>
</dbReference>
<dbReference type="PANTHER" id="PTHR21496">
    <property type="entry name" value="FERREDOXIN-RELATED"/>
    <property type="match status" value="1"/>
</dbReference>
<evidence type="ECO:0000259" key="5">
    <source>
        <dbReference type="PROSITE" id="PS51296"/>
    </source>
</evidence>
<dbReference type="Pfam" id="PF00355">
    <property type="entry name" value="Rieske"/>
    <property type="match status" value="1"/>
</dbReference>
<evidence type="ECO:0000313" key="6">
    <source>
        <dbReference type="EMBL" id="QDV27905.1"/>
    </source>
</evidence>
<name>A0A518GH32_9BACT</name>
<keyword evidence="6" id="KW-0560">Oxidoreductase</keyword>
<proteinExistence type="predicted"/>
<protein>
    <submittedName>
        <fullName evidence="6">3-phenylpropionate/cinnamic acid dioxygenase ferredoxin subunit</fullName>
    </submittedName>
</protein>
<dbReference type="InterPro" id="IPR036922">
    <property type="entry name" value="Rieske_2Fe-2S_sf"/>
</dbReference>
<keyword evidence="7" id="KW-1185">Reference proteome</keyword>
<evidence type="ECO:0000313" key="7">
    <source>
        <dbReference type="Proteomes" id="UP000318017"/>
    </source>
</evidence>
<keyword evidence="4" id="KW-0411">Iron-sulfur</keyword>
<evidence type="ECO:0000256" key="1">
    <source>
        <dbReference type="ARBA" id="ARBA00022714"/>
    </source>
</evidence>
<evidence type="ECO:0000256" key="3">
    <source>
        <dbReference type="ARBA" id="ARBA00023004"/>
    </source>
</evidence>
<dbReference type="KEGG" id="ahel:Q31a_62980"/>
<dbReference type="GO" id="GO:0051213">
    <property type="term" value="F:dioxygenase activity"/>
    <property type="evidence" value="ECO:0007669"/>
    <property type="project" value="UniProtKB-KW"/>
</dbReference>
<dbReference type="OrthoDB" id="9795104at2"/>
<dbReference type="SUPFAM" id="SSF50022">
    <property type="entry name" value="ISP domain"/>
    <property type="match status" value="1"/>
</dbReference>
<dbReference type="Proteomes" id="UP000318017">
    <property type="component" value="Chromosome"/>
</dbReference>
<accession>A0A518GH32</accession>
<dbReference type="GO" id="GO:0051537">
    <property type="term" value="F:2 iron, 2 sulfur cluster binding"/>
    <property type="evidence" value="ECO:0007669"/>
    <property type="project" value="UniProtKB-KW"/>
</dbReference>
<dbReference type="GO" id="GO:0046872">
    <property type="term" value="F:metal ion binding"/>
    <property type="evidence" value="ECO:0007669"/>
    <property type="project" value="UniProtKB-KW"/>
</dbReference>